<dbReference type="RefSeq" id="WP_130415456.1">
    <property type="nucleotide sequence ID" value="NZ_SGWX01000001.1"/>
</dbReference>
<protein>
    <submittedName>
        <fullName evidence="2">Uncharacterized protein DUF3631</fullName>
    </submittedName>
</protein>
<proteinExistence type="predicted"/>
<name>A0A4Q7M5E7_9MICO</name>
<dbReference type="EMBL" id="SGWX01000001">
    <property type="protein sequence ID" value="RZS62197.1"/>
    <property type="molecule type" value="Genomic_DNA"/>
</dbReference>
<organism evidence="2 3">
    <name type="scientific">Xylanimonas ulmi</name>
    <dbReference type="NCBI Taxonomy" id="228973"/>
    <lineage>
        <taxon>Bacteria</taxon>
        <taxon>Bacillati</taxon>
        <taxon>Actinomycetota</taxon>
        <taxon>Actinomycetes</taxon>
        <taxon>Micrococcales</taxon>
        <taxon>Promicromonosporaceae</taxon>
        <taxon>Xylanimonas</taxon>
    </lineage>
</organism>
<dbReference type="Proteomes" id="UP000293852">
    <property type="component" value="Unassembled WGS sequence"/>
</dbReference>
<sequence>MTTPDESIGTELLERVQGVLARYCVLPSQHAYVAVTLFAAYTHAANAFDFAPRLVLTSPEKRSGKTRCMEVVALMSHRPMKTANASTAAIYRSLDTPITLLLDEADTVFGTKIKAEQNEDLRGILNAGFQRGTPVIRYDAGRRAVEHLPTFSPVVLAAIGRLPDTITDRAVNIRLRRRKPSENVEPFRLSRDADPLKALGYDVGTWISENIDTLKLAQPDLPVEDRAADLWEPLVAIADLAGGPWPRRARAAAVALTKDAAVVDADHSVGHELLTDIQALLDRLPSEWITTESLRTSLMAVPDSRWHDEGLSGRKLAILLRRYGIAVGRNPSTQMRERGYRRSDFTDAFDRYLQPPQE</sequence>
<comment type="caution">
    <text evidence="2">The sequence shown here is derived from an EMBL/GenBank/DDBJ whole genome shotgun (WGS) entry which is preliminary data.</text>
</comment>
<dbReference type="AlphaFoldDB" id="A0A4Q7M5E7"/>
<feature type="domain" description="DUF3631" evidence="1">
    <location>
        <begin position="174"/>
        <end position="352"/>
    </location>
</feature>
<dbReference type="Pfam" id="PF12307">
    <property type="entry name" value="DUF3631"/>
    <property type="match status" value="1"/>
</dbReference>
<reference evidence="2 3" key="1">
    <citation type="submission" date="2019-02" db="EMBL/GenBank/DDBJ databases">
        <title>Sequencing the genomes of 1000 actinobacteria strains.</title>
        <authorList>
            <person name="Klenk H.-P."/>
        </authorList>
    </citation>
    <scope>NUCLEOTIDE SEQUENCE [LARGE SCALE GENOMIC DNA]</scope>
    <source>
        <strain evidence="2 3">DSM 16932</strain>
    </source>
</reference>
<keyword evidence="3" id="KW-1185">Reference proteome</keyword>
<dbReference type="InterPro" id="IPR022081">
    <property type="entry name" value="DUF3631"/>
</dbReference>
<evidence type="ECO:0000313" key="3">
    <source>
        <dbReference type="Proteomes" id="UP000293852"/>
    </source>
</evidence>
<accession>A0A4Q7M5E7</accession>
<gene>
    <name evidence="2" type="ORF">EV386_2518</name>
</gene>
<dbReference type="OrthoDB" id="3261135at2"/>
<evidence type="ECO:0000259" key="1">
    <source>
        <dbReference type="Pfam" id="PF12307"/>
    </source>
</evidence>
<evidence type="ECO:0000313" key="2">
    <source>
        <dbReference type="EMBL" id="RZS62197.1"/>
    </source>
</evidence>